<evidence type="ECO:0000313" key="1">
    <source>
        <dbReference type="EMBL" id="OQE07072.1"/>
    </source>
</evidence>
<evidence type="ECO:0000313" key="2">
    <source>
        <dbReference type="Proteomes" id="UP000191518"/>
    </source>
</evidence>
<comment type="caution">
    <text evidence="1">The sequence shown here is derived from an EMBL/GenBank/DDBJ whole genome shotgun (WGS) entry which is preliminary data.</text>
</comment>
<dbReference type="Proteomes" id="UP000191518">
    <property type="component" value="Unassembled WGS sequence"/>
</dbReference>
<organism evidence="1 2">
    <name type="scientific">Penicillium vulpinum</name>
    <dbReference type="NCBI Taxonomy" id="29845"/>
    <lineage>
        <taxon>Eukaryota</taxon>
        <taxon>Fungi</taxon>
        <taxon>Dikarya</taxon>
        <taxon>Ascomycota</taxon>
        <taxon>Pezizomycotina</taxon>
        <taxon>Eurotiomycetes</taxon>
        <taxon>Eurotiomycetidae</taxon>
        <taxon>Eurotiales</taxon>
        <taxon>Aspergillaceae</taxon>
        <taxon>Penicillium</taxon>
    </lineage>
</organism>
<dbReference type="AlphaFoldDB" id="A0A1V6RZ50"/>
<gene>
    <name evidence="1" type="ORF">PENVUL_c015G02415</name>
</gene>
<dbReference type="InterPro" id="IPR036259">
    <property type="entry name" value="MFS_trans_sf"/>
</dbReference>
<sequence>MSSSRAVMPESSVDVVHWWRHKNLRSLNIPMIFPLLSLSTQEFDGSMMNGLQVVESWHSYFGEPKGATLSLSNAAYPIGGLVSIPFISFVCDGFGRRAGLAVGGISAA</sequence>
<reference evidence="2" key="1">
    <citation type="journal article" date="2017" name="Nat. Microbiol.">
        <title>Global analysis of biosynthetic gene clusters reveals vast potential of secondary metabolite production in Penicillium species.</title>
        <authorList>
            <person name="Nielsen J.C."/>
            <person name="Grijseels S."/>
            <person name="Prigent S."/>
            <person name="Ji B."/>
            <person name="Dainat J."/>
            <person name="Nielsen K.F."/>
            <person name="Frisvad J.C."/>
            <person name="Workman M."/>
            <person name="Nielsen J."/>
        </authorList>
    </citation>
    <scope>NUCLEOTIDE SEQUENCE [LARGE SCALE GENOMIC DNA]</scope>
    <source>
        <strain evidence="2">IBT 29486</strain>
    </source>
</reference>
<proteinExistence type="predicted"/>
<dbReference type="EMBL" id="MDYP01000015">
    <property type="protein sequence ID" value="OQE07072.1"/>
    <property type="molecule type" value="Genomic_DNA"/>
</dbReference>
<dbReference type="SUPFAM" id="SSF103473">
    <property type="entry name" value="MFS general substrate transporter"/>
    <property type="match status" value="1"/>
</dbReference>
<name>A0A1V6RZ50_9EURO</name>
<accession>A0A1V6RZ50</accession>
<evidence type="ECO:0008006" key="3">
    <source>
        <dbReference type="Google" id="ProtNLM"/>
    </source>
</evidence>
<dbReference type="Gene3D" id="1.20.1250.20">
    <property type="entry name" value="MFS general substrate transporter like domains"/>
    <property type="match status" value="1"/>
</dbReference>
<protein>
    <recommendedName>
        <fullName evidence="3">Major facilitator superfamily (MFS) profile domain-containing protein</fullName>
    </recommendedName>
</protein>
<keyword evidence="2" id="KW-1185">Reference proteome</keyword>